<name>A0A9N7Z6Q5_PLEPL</name>
<sequence>MERVKTVQWISLPVQALQLRHHISRLLTYQPSTLEIPTQSGDSGAINLSRRTPVIPLPPECQLMTGQSEKSSEFVTADRKQ</sequence>
<dbReference type="EMBL" id="CADEAL010004347">
    <property type="protein sequence ID" value="CAB1457543.1"/>
    <property type="molecule type" value="Genomic_DNA"/>
</dbReference>
<reference evidence="2" key="1">
    <citation type="submission" date="2020-03" db="EMBL/GenBank/DDBJ databases">
        <authorList>
            <person name="Weist P."/>
        </authorList>
    </citation>
    <scope>NUCLEOTIDE SEQUENCE</scope>
</reference>
<dbReference type="AlphaFoldDB" id="A0A9N7Z6Q5"/>
<accession>A0A9N7Z6Q5</accession>
<feature type="region of interest" description="Disordered" evidence="1">
    <location>
        <begin position="57"/>
        <end position="81"/>
    </location>
</feature>
<evidence type="ECO:0000313" key="2">
    <source>
        <dbReference type="EMBL" id="CAB1457543.1"/>
    </source>
</evidence>
<dbReference type="Proteomes" id="UP001153269">
    <property type="component" value="Unassembled WGS sequence"/>
</dbReference>
<gene>
    <name evidence="2" type="ORF">PLEPLA_LOCUS45367</name>
</gene>
<feature type="compositionally biased region" description="Basic and acidic residues" evidence="1">
    <location>
        <begin position="70"/>
        <end position="81"/>
    </location>
</feature>
<evidence type="ECO:0000256" key="1">
    <source>
        <dbReference type="SAM" id="MobiDB-lite"/>
    </source>
</evidence>
<evidence type="ECO:0000313" key="3">
    <source>
        <dbReference type="Proteomes" id="UP001153269"/>
    </source>
</evidence>
<organism evidence="2 3">
    <name type="scientific">Pleuronectes platessa</name>
    <name type="common">European plaice</name>
    <dbReference type="NCBI Taxonomy" id="8262"/>
    <lineage>
        <taxon>Eukaryota</taxon>
        <taxon>Metazoa</taxon>
        <taxon>Chordata</taxon>
        <taxon>Craniata</taxon>
        <taxon>Vertebrata</taxon>
        <taxon>Euteleostomi</taxon>
        <taxon>Actinopterygii</taxon>
        <taxon>Neopterygii</taxon>
        <taxon>Teleostei</taxon>
        <taxon>Neoteleostei</taxon>
        <taxon>Acanthomorphata</taxon>
        <taxon>Carangaria</taxon>
        <taxon>Pleuronectiformes</taxon>
        <taxon>Pleuronectoidei</taxon>
        <taxon>Pleuronectidae</taxon>
        <taxon>Pleuronectes</taxon>
    </lineage>
</organism>
<proteinExistence type="predicted"/>
<comment type="caution">
    <text evidence="2">The sequence shown here is derived from an EMBL/GenBank/DDBJ whole genome shotgun (WGS) entry which is preliminary data.</text>
</comment>
<keyword evidence="3" id="KW-1185">Reference proteome</keyword>
<protein>
    <submittedName>
        <fullName evidence="2">Uncharacterized protein</fullName>
    </submittedName>
</protein>